<dbReference type="Proteomes" id="UP000045842">
    <property type="component" value="Unassembled WGS sequence"/>
</dbReference>
<evidence type="ECO:0000313" key="9">
    <source>
        <dbReference type="Proteomes" id="UP000039021"/>
    </source>
</evidence>
<evidence type="ECO:0000313" key="11">
    <source>
        <dbReference type="Proteomes" id="UP000045842"/>
    </source>
</evidence>
<evidence type="ECO:0000313" key="7">
    <source>
        <dbReference type="EMBL" id="COX16946.1"/>
    </source>
</evidence>
<accession>A0A0U0S7P1</accession>
<dbReference type="Proteomes" id="UP000046680">
    <property type="component" value="Unassembled WGS sequence"/>
</dbReference>
<proteinExistence type="predicted"/>
<gene>
    <name evidence="3" type="ORF">ERS007657_02847</name>
    <name evidence="4" type="ORF">ERS007679_03055</name>
    <name evidence="2" type="ORF">ERS007681_03626</name>
    <name evidence="5" type="ORF">ERS007703_03888</name>
    <name evidence="6" type="ORF">ERS007720_03656</name>
    <name evidence="7" type="ORF">ERS007739_00800</name>
</gene>
<sequence>MVGPTQLPSSGDDTSPVCMPMRSRIGASGARCKPRAHATASDARANATKKLSPSPCSTGQTPRCSRTNSVSVRSSLAIAVVSS</sequence>
<dbReference type="Proteomes" id="UP000039021">
    <property type="component" value="Unassembled WGS sequence"/>
</dbReference>
<dbReference type="AlphaFoldDB" id="A0A0U0S7P1"/>
<dbReference type="Proteomes" id="UP000038802">
    <property type="component" value="Unassembled WGS sequence"/>
</dbReference>
<evidence type="ECO:0000313" key="3">
    <source>
        <dbReference type="EMBL" id="CFR90516.1"/>
    </source>
</evidence>
<dbReference type="EMBL" id="CSAJ01000620">
    <property type="protein sequence ID" value="COW97142.1"/>
    <property type="molecule type" value="Genomic_DNA"/>
</dbReference>
<name>A0A0U0S7P1_MYCTX</name>
<evidence type="ECO:0000313" key="4">
    <source>
        <dbReference type="EMBL" id="COW07379.1"/>
    </source>
</evidence>
<feature type="compositionally biased region" description="Polar residues" evidence="1">
    <location>
        <begin position="49"/>
        <end position="70"/>
    </location>
</feature>
<evidence type="ECO:0000313" key="8">
    <source>
        <dbReference type="Proteomes" id="UP000038802"/>
    </source>
</evidence>
<evidence type="ECO:0000313" key="2">
    <source>
        <dbReference type="EMBL" id="CFE44410.1"/>
    </source>
</evidence>
<dbReference type="EMBL" id="CSBK01000260">
    <property type="protein sequence ID" value="COX16946.1"/>
    <property type="molecule type" value="Genomic_DNA"/>
</dbReference>
<dbReference type="Proteomes" id="UP000044938">
    <property type="component" value="Unassembled WGS sequence"/>
</dbReference>
<dbReference type="EMBL" id="CSAE01000590">
    <property type="protein sequence ID" value="COW58525.1"/>
    <property type="molecule type" value="Genomic_DNA"/>
</dbReference>
<evidence type="ECO:0000313" key="12">
    <source>
        <dbReference type="Proteomes" id="UP000046680"/>
    </source>
</evidence>
<evidence type="ECO:0000313" key="13">
    <source>
        <dbReference type="Proteomes" id="UP000048289"/>
    </source>
</evidence>
<dbReference type="EMBL" id="CGCX01001198">
    <property type="protein sequence ID" value="CFR90516.1"/>
    <property type="molecule type" value="Genomic_DNA"/>
</dbReference>
<dbReference type="EMBL" id="CFOE01000658">
    <property type="protein sequence ID" value="CFE44410.1"/>
    <property type="molecule type" value="Genomic_DNA"/>
</dbReference>
<protein>
    <submittedName>
        <fullName evidence="5">Uncharacterized protein</fullName>
    </submittedName>
</protein>
<evidence type="ECO:0000313" key="6">
    <source>
        <dbReference type="EMBL" id="COW97142.1"/>
    </source>
</evidence>
<reference evidence="7" key="2">
    <citation type="submission" date="2015-03" db="EMBL/GenBank/DDBJ databases">
        <authorList>
            <consortium name="Pathogen Informatics"/>
            <person name="Murphy D."/>
        </authorList>
    </citation>
    <scope>NUCLEOTIDE SEQUENCE</scope>
    <source>
        <strain evidence="7">N09902308</strain>
    </source>
</reference>
<dbReference type="EMBL" id="CSAD01000498">
    <property type="protein sequence ID" value="COW07379.1"/>
    <property type="molecule type" value="Genomic_DNA"/>
</dbReference>
<reference evidence="5" key="3">
    <citation type="submission" date="2015-03" db="EMBL/GenBank/DDBJ databases">
        <authorList>
            <person name="Murphy D."/>
        </authorList>
    </citation>
    <scope>NUCLEOTIDE SEQUENCE [LARGE SCALE GENOMIC DNA]</scope>
    <source>
        <strain evidence="5">K00500041</strain>
    </source>
</reference>
<organism evidence="5 8">
    <name type="scientific">Mycobacterium tuberculosis</name>
    <dbReference type="NCBI Taxonomy" id="1773"/>
    <lineage>
        <taxon>Bacteria</taxon>
        <taxon>Bacillati</taxon>
        <taxon>Actinomycetota</taxon>
        <taxon>Actinomycetes</taxon>
        <taxon>Mycobacteriales</taxon>
        <taxon>Mycobacteriaceae</taxon>
        <taxon>Mycobacterium</taxon>
        <taxon>Mycobacterium tuberculosis complex</taxon>
    </lineage>
</organism>
<evidence type="ECO:0000256" key="1">
    <source>
        <dbReference type="SAM" id="MobiDB-lite"/>
    </source>
</evidence>
<evidence type="ECO:0000313" key="10">
    <source>
        <dbReference type="Proteomes" id="UP000044938"/>
    </source>
</evidence>
<evidence type="ECO:0000313" key="5">
    <source>
        <dbReference type="EMBL" id="COW58525.1"/>
    </source>
</evidence>
<feature type="region of interest" description="Disordered" evidence="1">
    <location>
        <begin position="1"/>
        <end position="70"/>
    </location>
</feature>
<reference evidence="8 9" key="1">
    <citation type="submission" date="2015-03" db="EMBL/GenBank/DDBJ databases">
        <authorList>
            <consortium name="Pathogen Informatics"/>
        </authorList>
    </citation>
    <scope>NUCLEOTIDE SEQUENCE [LARGE SCALE GENOMIC DNA]</scope>
    <source>
        <strain evidence="3 12">C09601061</strain>
        <strain evidence="4 11">G09801536</strain>
        <strain evidence="2 13">G09901357</strain>
        <strain evidence="8">K00500041</strain>
        <strain evidence="6 10">M09401471</strain>
        <strain evidence="9">N09902308</strain>
    </source>
</reference>
<dbReference type="Proteomes" id="UP000048289">
    <property type="component" value="Unassembled WGS sequence"/>
</dbReference>
<feature type="compositionally biased region" description="Polar residues" evidence="1">
    <location>
        <begin position="1"/>
        <end position="13"/>
    </location>
</feature>